<keyword evidence="6" id="KW-0804">Transcription</keyword>
<dbReference type="InterPro" id="IPR025662">
    <property type="entry name" value="Sigma_54_int_dom_ATP-bd_1"/>
</dbReference>
<evidence type="ECO:0000313" key="11">
    <source>
        <dbReference type="Proteomes" id="UP000317318"/>
    </source>
</evidence>
<dbReference type="PANTHER" id="PTHR32071:SF57">
    <property type="entry name" value="C4-DICARBOXYLATE TRANSPORT TRANSCRIPTIONAL REGULATORY PROTEIN DCTD"/>
    <property type="match status" value="1"/>
</dbReference>
<dbReference type="InterPro" id="IPR025943">
    <property type="entry name" value="Sigma_54_int_dom_ATP-bd_2"/>
</dbReference>
<dbReference type="SUPFAM" id="SSF49879">
    <property type="entry name" value="SMAD/FHA domain"/>
    <property type="match status" value="1"/>
</dbReference>
<reference evidence="10 11" key="1">
    <citation type="submission" date="2019-02" db="EMBL/GenBank/DDBJ databases">
        <title>Deep-cultivation of Planctomycetes and their phenomic and genomic characterization uncovers novel biology.</title>
        <authorList>
            <person name="Wiegand S."/>
            <person name="Jogler M."/>
            <person name="Boedeker C."/>
            <person name="Pinto D."/>
            <person name="Vollmers J."/>
            <person name="Rivas-Marin E."/>
            <person name="Kohn T."/>
            <person name="Peeters S.H."/>
            <person name="Heuer A."/>
            <person name="Rast P."/>
            <person name="Oberbeckmann S."/>
            <person name="Bunk B."/>
            <person name="Jeske O."/>
            <person name="Meyerdierks A."/>
            <person name="Storesund J.E."/>
            <person name="Kallscheuer N."/>
            <person name="Luecker S."/>
            <person name="Lage O.M."/>
            <person name="Pohl T."/>
            <person name="Merkel B.J."/>
            <person name="Hornburger P."/>
            <person name="Mueller R.-W."/>
            <person name="Bruemmer F."/>
            <person name="Labrenz M."/>
            <person name="Spormann A.M."/>
            <person name="Op den Camp H."/>
            <person name="Overmann J."/>
            <person name="Amann R."/>
            <person name="Jetten M.S.M."/>
            <person name="Mascher T."/>
            <person name="Medema M.H."/>
            <person name="Devos D.P."/>
            <person name="Kaster A.-K."/>
            <person name="Ovreas L."/>
            <person name="Rohde M."/>
            <person name="Galperin M.Y."/>
            <person name="Jogler C."/>
        </authorList>
    </citation>
    <scope>NUCLEOTIDE SEQUENCE [LARGE SCALE GENOMIC DNA]</scope>
    <source>
        <strain evidence="10 11">Pan189</strain>
    </source>
</reference>
<feature type="coiled-coil region" evidence="7">
    <location>
        <begin position="323"/>
        <end position="357"/>
    </location>
</feature>
<dbReference type="FunFam" id="1.10.8.60:FF:000014">
    <property type="entry name" value="DNA-binding transcriptional regulator NtrC"/>
    <property type="match status" value="1"/>
</dbReference>
<keyword evidence="4" id="KW-0238">DNA-binding</keyword>
<dbReference type="SMART" id="SM00382">
    <property type="entry name" value="AAA"/>
    <property type="match status" value="1"/>
</dbReference>
<name>A0A517R6V0_9PLAN</name>
<dbReference type="InterPro" id="IPR029016">
    <property type="entry name" value="GAF-like_dom_sf"/>
</dbReference>
<evidence type="ECO:0000259" key="9">
    <source>
        <dbReference type="PROSITE" id="PS50045"/>
    </source>
</evidence>
<dbReference type="PROSITE" id="PS00675">
    <property type="entry name" value="SIGMA54_INTERACT_1"/>
    <property type="match status" value="1"/>
</dbReference>
<dbReference type="InterPro" id="IPR027417">
    <property type="entry name" value="P-loop_NTPase"/>
</dbReference>
<dbReference type="Gene3D" id="1.10.8.60">
    <property type="match status" value="1"/>
</dbReference>
<dbReference type="SUPFAM" id="SSF52540">
    <property type="entry name" value="P-loop containing nucleoside triphosphate hydrolases"/>
    <property type="match status" value="1"/>
</dbReference>
<dbReference type="EMBL" id="CP036268">
    <property type="protein sequence ID" value="QDT39563.1"/>
    <property type="molecule type" value="Genomic_DNA"/>
</dbReference>
<dbReference type="GO" id="GO:0005524">
    <property type="term" value="F:ATP binding"/>
    <property type="evidence" value="ECO:0007669"/>
    <property type="project" value="UniProtKB-KW"/>
</dbReference>
<dbReference type="Pfam" id="PF25601">
    <property type="entry name" value="AAA_lid_14"/>
    <property type="match status" value="1"/>
</dbReference>
<evidence type="ECO:0000256" key="6">
    <source>
        <dbReference type="ARBA" id="ARBA00023163"/>
    </source>
</evidence>
<evidence type="ECO:0000256" key="2">
    <source>
        <dbReference type="ARBA" id="ARBA00022840"/>
    </source>
</evidence>
<dbReference type="InterPro" id="IPR002197">
    <property type="entry name" value="HTH_Fis"/>
</dbReference>
<keyword evidence="2" id="KW-0067">ATP-binding</keyword>
<dbReference type="PRINTS" id="PR01590">
    <property type="entry name" value="HTHFIS"/>
</dbReference>
<keyword evidence="1" id="KW-0547">Nucleotide-binding</keyword>
<dbReference type="Gene3D" id="3.30.450.40">
    <property type="match status" value="1"/>
</dbReference>
<evidence type="ECO:0000256" key="5">
    <source>
        <dbReference type="ARBA" id="ARBA00023159"/>
    </source>
</evidence>
<dbReference type="SMART" id="SM00065">
    <property type="entry name" value="GAF"/>
    <property type="match status" value="1"/>
</dbReference>
<dbReference type="PROSITE" id="PS00688">
    <property type="entry name" value="SIGMA54_INTERACT_3"/>
    <property type="match status" value="1"/>
</dbReference>
<feature type="domain" description="Sigma-54 factor interaction" evidence="9">
    <location>
        <begin position="357"/>
        <end position="586"/>
    </location>
</feature>
<dbReference type="Pfam" id="PF13185">
    <property type="entry name" value="GAF_2"/>
    <property type="match status" value="1"/>
</dbReference>
<dbReference type="Gene3D" id="3.40.50.300">
    <property type="entry name" value="P-loop containing nucleotide triphosphate hydrolases"/>
    <property type="match status" value="1"/>
</dbReference>
<evidence type="ECO:0000259" key="8">
    <source>
        <dbReference type="PROSITE" id="PS50006"/>
    </source>
</evidence>
<dbReference type="CDD" id="cd00009">
    <property type="entry name" value="AAA"/>
    <property type="match status" value="1"/>
</dbReference>
<dbReference type="PROSITE" id="PS50045">
    <property type="entry name" value="SIGMA54_INTERACT_4"/>
    <property type="match status" value="1"/>
</dbReference>
<dbReference type="PROSITE" id="PS50006">
    <property type="entry name" value="FHA_DOMAIN"/>
    <property type="match status" value="1"/>
</dbReference>
<accession>A0A517R6V0</accession>
<keyword evidence="5" id="KW-0010">Activator</keyword>
<keyword evidence="11" id="KW-1185">Reference proteome</keyword>
<dbReference type="Gene3D" id="1.10.10.60">
    <property type="entry name" value="Homeodomain-like"/>
    <property type="match status" value="1"/>
</dbReference>
<evidence type="ECO:0000256" key="7">
    <source>
        <dbReference type="SAM" id="Coils"/>
    </source>
</evidence>
<evidence type="ECO:0000313" key="10">
    <source>
        <dbReference type="EMBL" id="QDT39563.1"/>
    </source>
</evidence>
<dbReference type="InterPro" id="IPR002078">
    <property type="entry name" value="Sigma_54_int"/>
</dbReference>
<dbReference type="InterPro" id="IPR008984">
    <property type="entry name" value="SMAD_FHA_dom_sf"/>
</dbReference>
<proteinExistence type="predicted"/>
<organism evidence="10 11">
    <name type="scientific">Stratiformator vulcanicus</name>
    <dbReference type="NCBI Taxonomy" id="2527980"/>
    <lineage>
        <taxon>Bacteria</taxon>
        <taxon>Pseudomonadati</taxon>
        <taxon>Planctomycetota</taxon>
        <taxon>Planctomycetia</taxon>
        <taxon>Planctomycetales</taxon>
        <taxon>Planctomycetaceae</taxon>
        <taxon>Stratiformator</taxon>
    </lineage>
</organism>
<feature type="domain" description="FHA" evidence="8">
    <location>
        <begin position="42"/>
        <end position="91"/>
    </location>
</feature>
<sequence length="663" mass="73524">MGGISETDMRTREHLAQDHAYLVVRSGASWRDVYRLEPDRVLTVGRAAENRIVLADEMCSRRHCEIYGQAEQWKVRDLDSRNGTEVDGKPIIELELSEGNVIQIGSTELMFSFDLGRIEAARNGEDQQSATITATGPEILDRRKVTSYLSLEDLERAEDLARLGEDLASLYRLALSMAEVDDISDLGRRVLDQLCKRTGAEIGALLITKKSSLDLPRLKVPNDFDLTAFHSADGDQPNLSHSVSEIVLDSDEAVLANDLADDSRLSDRDSLGELRARGVICAPMRWDEKTYGLVHLYTMNPQIRLGTNDLDFTLAVANQLAIVVNQKHERDRLTLNLTRAESENRNLKQQLRSETEIIGDSPPMQQLKTEIARVAPTEATVLVRGESGVGKELVARALHAGSGRASGPLVCLNCAALAESLLESELFGHEKGAFTGATAKKAGKFEQADGGTLFLDEVGEMPMSIQAKFLRAMEGHAFERVGGSRPISADVRIVAATNRDLETAVREGDFRRDLYFRLNVVIVTVPPLKRRTGDIDILARHFVQKFSMRSDRVIRGLTKSAVELLRHHSWPGNVRELQNTIERAVILCEGDEIADTDLQLMPLDQEEVSTDTAEFAPVSLAEVERRHILATLTSTDGNKSKAAQILGIERSTLDRKLKRYRDG</sequence>
<dbReference type="InterPro" id="IPR009057">
    <property type="entry name" value="Homeodomain-like_sf"/>
</dbReference>
<gene>
    <name evidence="10" type="primary">zraR_9</name>
    <name evidence="10" type="ORF">Pan189_39720</name>
</gene>
<dbReference type="KEGG" id="svp:Pan189_39720"/>
<dbReference type="FunFam" id="3.40.50.300:FF:000006">
    <property type="entry name" value="DNA-binding transcriptional regulator NtrC"/>
    <property type="match status" value="1"/>
</dbReference>
<keyword evidence="3" id="KW-0805">Transcription regulation</keyword>
<dbReference type="Pfam" id="PF02954">
    <property type="entry name" value="HTH_8"/>
    <property type="match status" value="1"/>
</dbReference>
<dbReference type="InterPro" id="IPR003593">
    <property type="entry name" value="AAA+_ATPase"/>
</dbReference>
<evidence type="ECO:0000256" key="4">
    <source>
        <dbReference type="ARBA" id="ARBA00023125"/>
    </source>
</evidence>
<dbReference type="PANTHER" id="PTHR32071">
    <property type="entry name" value="TRANSCRIPTIONAL REGULATORY PROTEIN"/>
    <property type="match status" value="1"/>
</dbReference>
<dbReference type="GO" id="GO:0043565">
    <property type="term" value="F:sequence-specific DNA binding"/>
    <property type="evidence" value="ECO:0007669"/>
    <property type="project" value="InterPro"/>
</dbReference>
<dbReference type="GO" id="GO:0006355">
    <property type="term" value="P:regulation of DNA-templated transcription"/>
    <property type="evidence" value="ECO:0007669"/>
    <property type="project" value="InterPro"/>
</dbReference>
<dbReference type="SMART" id="SM00240">
    <property type="entry name" value="FHA"/>
    <property type="match status" value="1"/>
</dbReference>
<dbReference type="CDD" id="cd00060">
    <property type="entry name" value="FHA"/>
    <property type="match status" value="1"/>
</dbReference>
<protein>
    <submittedName>
        <fullName evidence="10">Transcriptional regulatory protein ZraR</fullName>
    </submittedName>
</protein>
<dbReference type="Pfam" id="PF00158">
    <property type="entry name" value="Sigma54_activat"/>
    <property type="match status" value="1"/>
</dbReference>
<dbReference type="AlphaFoldDB" id="A0A517R6V0"/>
<dbReference type="SUPFAM" id="SSF55781">
    <property type="entry name" value="GAF domain-like"/>
    <property type="match status" value="1"/>
</dbReference>
<dbReference type="InterPro" id="IPR025944">
    <property type="entry name" value="Sigma_54_int_dom_CS"/>
</dbReference>
<dbReference type="PROSITE" id="PS00676">
    <property type="entry name" value="SIGMA54_INTERACT_2"/>
    <property type="match status" value="1"/>
</dbReference>
<dbReference type="InterPro" id="IPR058031">
    <property type="entry name" value="AAA_lid_NorR"/>
</dbReference>
<dbReference type="Gene3D" id="2.60.200.20">
    <property type="match status" value="1"/>
</dbReference>
<dbReference type="InterPro" id="IPR000253">
    <property type="entry name" value="FHA_dom"/>
</dbReference>
<evidence type="ECO:0000256" key="3">
    <source>
        <dbReference type="ARBA" id="ARBA00023015"/>
    </source>
</evidence>
<dbReference type="Proteomes" id="UP000317318">
    <property type="component" value="Chromosome"/>
</dbReference>
<dbReference type="Pfam" id="PF00498">
    <property type="entry name" value="FHA"/>
    <property type="match status" value="1"/>
</dbReference>
<dbReference type="InterPro" id="IPR003018">
    <property type="entry name" value="GAF"/>
</dbReference>
<evidence type="ECO:0000256" key="1">
    <source>
        <dbReference type="ARBA" id="ARBA00022741"/>
    </source>
</evidence>
<keyword evidence="7" id="KW-0175">Coiled coil</keyword>
<dbReference type="SUPFAM" id="SSF46689">
    <property type="entry name" value="Homeodomain-like"/>
    <property type="match status" value="1"/>
</dbReference>